<dbReference type="InterPro" id="IPR042095">
    <property type="entry name" value="SUMF_sf"/>
</dbReference>
<dbReference type="Gene3D" id="3.90.1580.10">
    <property type="entry name" value="paralog of FGE (formylglycine-generating enzyme)"/>
    <property type="match status" value="1"/>
</dbReference>
<dbReference type="OrthoDB" id="9768004at2"/>
<dbReference type="PATRIC" id="fig|472175.3.peg.2500"/>
<dbReference type="PANTHER" id="PTHR23150:SF19">
    <property type="entry name" value="FORMYLGLYCINE-GENERATING ENZYME"/>
    <property type="match status" value="1"/>
</dbReference>
<dbReference type="eggNOG" id="COG1262">
    <property type="taxonomic scope" value="Bacteria"/>
</dbReference>
<keyword evidence="2" id="KW-0560">Oxidoreductase</keyword>
<name>A0A084UES3_9HYPH</name>
<accession>A0A084UES3</accession>
<dbReference type="EC" id="1.8.99.-" evidence="2"/>
<protein>
    <submittedName>
        <fullName evidence="2">Sulfatase-modifying factor 1</fullName>
        <ecNumber evidence="2">1.8.99.-</ecNumber>
    </submittedName>
</protein>
<dbReference type="InterPro" id="IPR016187">
    <property type="entry name" value="CTDL_fold"/>
</dbReference>
<dbReference type="STRING" id="472175.EL18_02507"/>
<dbReference type="InterPro" id="IPR005532">
    <property type="entry name" value="SUMF_dom"/>
</dbReference>
<dbReference type="EMBL" id="JMQM01000001">
    <property type="protein sequence ID" value="KFB11459.1"/>
    <property type="molecule type" value="Genomic_DNA"/>
</dbReference>
<dbReference type="PANTHER" id="PTHR23150">
    <property type="entry name" value="SULFATASE MODIFYING FACTOR 1, 2"/>
    <property type="match status" value="1"/>
</dbReference>
<evidence type="ECO:0000313" key="3">
    <source>
        <dbReference type="Proteomes" id="UP000053675"/>
    </source>
</evidence>
<dbReference type="InterPro" id="IPR051043">
    <property type="entry name" value="Sulfatase_Mod_Factor_Kinase"/>
</dbReference>
<proteinExistence type="predicted"/>
<gene>
    <name evidence="2" type="ORF">EL18_02507</name>
</gene>
<keyword evidence="3" id="KW-1185">Reference proteome</keyword>
<dbReference type="SUPFAM" id="SSF56436">
    <property type="entry name" value="C-type lectin-like"/>
    <property type="match status" value="1"/>
</dbReference>
<evidence type="ECO:0000259" key="1">
    <source>
        <dbReference type="Pfam" id="PF03781"/>
    </source>
</evidence>
<dbReference type="AlphaFoldDB" id="A0A084UES3"/>
<organism evidence="2 3">
    <name type="scientific">Nitratireductor basaltis</name>
    <dbReference type="NCBI Taxonomy" id="472175"/>
    <lineage>
        <taxon>Bacteria</taxon>
        <taxon>Pseudomonadati</taxon>
        <taxon>Pseudomonadota</taxon>
        <taxon>Alphaproteobacteria</taxon>
        <taxon>Hyphomicrobiales</taxon>
        <taxon>Phyllobacteriaceae</taxon>
        <taxon>Nitratireductor</taxon>
    </lineage>
</organism>
<dbReference type="GO" id="GO:0120147">
    <property type="term" value="F:formylglycine-generating oxidase activity"/>
    <property type="evidence" value="ECO:0007669"/>
    <property type="project" value="TreeGrafter"/>
</dbReference>
<evidence type="ECO:0000313" key="2">
    <source>
        <dbReference type="EMBL" id="KFB11459.1"/>
    </source>
</evidence>
<feature type="domain" description="Sulfatase-modifying factor enzyme-like" evidence="1">
    <location>
        <begin position="33"/>
        <end position="307"/>
    </location>
</feature>
<sequence length="310" mass="34963">MTCCPDVSPECSNRRTVFAEQCLKRSSDTTPRRFVTLEGGQSWVGTHRQLFREDGEGPPRKVRIKPFRIDPHTVTVRWFTEFVEQTGYLTDAEHYGWSLVFHSFVADAQNYRRVIETPWWLQVESADWKHPFGPASAIEGLEDHPVTHVSWNDARAFAAWAGGRLPSEAEWEYAARGGSPGATYPWGEAEPDDELVLCNIWQGDFPRHNTAKDGFAGTAPVRSFSPNGYGLYNMSGNVWEWCADLFRVRSLTSSAKRRNAAAVTANQRVMKGGSFLCHRSYCHRYRISARTAASADSSTSHVGFRIVVDH</sequence>
<dbReference type="Pfam" id="PF03781">
    <property type="entry name" value="FGE-sulfatase"/>
    <property type="match status" value="1"/>
</dbReference>
<reference evidence="2 3" key="1">
    <citation type="submission" date="2014-05" db="EMBL/GenBank/DDBJ databases">
        <title>Draft Genome Sequence of Nitratireductor basaltis Strain UMTGB225, A Marine Bacterium Isolated from Green Barrel Tunicate.</title>
        <authorList>
            <person name="Gan H.Y."/>
        </authorList>
    </citation>
    <scope>NUCLEOTIDE SEQUENCE [LARGE SCALE GENOMIC DNA]</scope>
    <source>
        <strain evidence="2 3">UMTGB225</strain>
    </source>
</reference>
<dbReference type="Proteomes" id="UP000053675">
    <property type="component" value="Unassembled WGS sequence"/>
</dbReference>
<comment type="caution">
    <text evidence="2">The sequence shown here is derived from an EMBL/GenBank/DDBJ whole genome shotgun (WGS) entry which is preliminary data.</text>
</comment>